<dbReference type="PANTHER" id="PTHR12137:SF54">
    <property type="entry name" value="CARBOHYDRATE SULFOTRANSFERASE"/>
    <property type="match status" value="1"/>
</dbReference>
<name>A0ABM1BNU9_LIMPO</name>
<evidence type="ECO:0000256" key="5">
    <source>
        <dbReference type="ARBA" id="ARBA00022989"/>
    </source>
</evidence>
<evidence type="ECO:0000256" key="3">
    <source>
        <dbReference type="ARBA" id="ARBA00022679"/>
    </source>
</evidence>
<protein>
    <recommendedName>
        <fullName evidence="9">Carbohydrate sulfotransferase</fullName>
        <ecNumber evidence="9">2.8.2.-</ecNumber>
    </recommendedName>
</protein>
<comment type="similarity">
    <text evidence="2 9">Belongs to the sulfotransferase 2 family.</text>
</comment>
<evidence type="ECO:0000256" key="4">
    <source>
        <dbReference type="ARBA" id="ARBA00022692"/>
    </source>
</evidence>
<keyword evidence="7 9" id="KW-0472">Membrane</keyword>
<keyword evidence="3 9" id="KW-0808">Transferase</keyword>
<sequence length="340" mass="39559">MVRQKKQKCSKLLLLSCLAVIGVIWYRSKKSDYSLSMAPRAALAPSNEELEQLNEYRARKERIKEVCQRHNMYRRFSSYADVFRNHNPLAQGRTGRIRLRTNHPYGISACLIHKAASNTVISFLFIIPPNRKDYYLGNNWHPLSSNTSLLQPFQNYIRGFPGYFVFMVVRHPFARLVSSYRDRVTHAGGKNDDVKTEVFYQNPNITLEALANYKWVPFDAFIKALLVADVKDSPYVEWDWKPANYVCAPCNIDYDFIGKVENISQDIIYLAQRLGLEKEMMNVTGNNPWMHRTTEGDSSTNYVKQYFAQISKSDIFALYEKYKLDFELFGYDINDLVNQS</sequence>
<evidence type="ECO:0000256" key="8">
    <source>
        <dbReference type="ARBA" id="ARBA00023180"/>
    </source>
</evidence>
<keyword evidence="10" id="KW-1185">Reference proteome</keyword>
<dbReference type="RefSeq" id="XP_013785762.1">
    <property type="nucleotide sequence ID" value="XM_013930308.2"/>
</dbReference>
<comment type="subcellular location">
    <subcellularLocation>
        <location evidence="1 9">Golgi apparatus membrane</location>
        <topology evidence="1 9">Single-pass type II membrane protein</topology>
    </subcellularLocation>
</comment>
<organism evidence="10 11">
    <name type="scientific">Limulus polyphemus</name>
    <name type="common">Atlantic horseshoe crab</name>
    <dbReference type="NCBI Taxonomy" id="6850"/>
    <lineage>
        <taxon>Eukaryota</taxon>
        <taxon>Metazoa</taxon>
        <taxon>Ecdysozoa</taxon>
        <taxon>Arthropoda</taxon>
        <taxon>Chelicerata</taxon>
        <taxon>Merostomata</taxon>
        <taxon>Xiphosura</taxon>
        <taxon>Limulidae</taxon>
        <taxon>Limulus</taxon>
    </lineage>
</organism>
<evidence type="ECO:0000256" key="2">
    <source>
        <dbReference type="ARBA" id="ARBA00006339"/>
    </source>
</evidence>
<evidence type="ECO:0000313" key="10">
    <source>
        <dbReference type="Proteomes" id="UP000694941"/>
    </source>
</evidence>
<dbReference type="Pfam" id="PF03567">
    <property type="entry name" value="Sulfotransfer_2"/>
    <property type="match status" value="1"/>
</dbReference>
<keyword evidence="9" id="KW-0735">Signal-anchor</keyword>
<evidence type="ECO:0000256" key="7">
    <source>
        <dbReference type="ARBA" id="ARBA00023136"/>
    </source>
</evidence>
<dbReference type="InterPro" id="IPR018011">
    <property type="entry name" value="Carb_sulfotrans_8-10"/>
</dbReference>
<keyword evidence="4 9" id="KW-0812">Transmembrane</keyword>
<keyword evidence="9" id="KW-0119">Carbohydrate metabolism</keyword>
<evidence type="ECO:0000313" key="11">
    <source>
        <dbReference type="RefSeq" id="XP_013785762.1"/>
    </source>
</evidence>
<keyword evidence="5 9" id="KW-1133">Transmembrane helix</keyword>
<dbReference type="InterPro" id="IPR005331">
    <property type="entry name" value="Sulfotransferase"/>
</dbReference>
<keyword evidence="8 9" id="KW-0325">Glycoprotein</keyword>
<dbReference type="GeneID" id="106469798"/>
<gene>
    <name evidence="11" type="primary">LOC106469798</name>
</gene>
<reference evidence="11" key="1">
    <citation type="submission" date="2025-08" db="UniProtKB">
        <authorList>
            <consortium name="RefSeq"/>
        </authorList>
    </citation>
    <scope>IDENTIFICATION</scope>
    <source>
        <tissue evidence="11">Muscle</tissue>
    </source>
</reference>
<keyword evidence="6 9" id="KW-0333">Golgi apparatus</keyword>
<dbReference type="PANTHER" id="PTHR12137">
    <property type="entry name" value="CARBOHYDRATE SULFOTRANSFERASE"/>
    <property type="match status" value="1"/>
</dbReference>
<proteinExistence type="inferred from homology"/>
<evidence type="ECO:0000256" key="9">
    <source>
        <dbReference type="RuleBase" id="RU364020"/>
    </source>
</evidence>
<evidence type="ECO:0000256" key="1">
    <source>
        <dbReference type="ARBA" id="ARBA00004323"/>
    </source>
</evidence>
<accession>A0ABM1BNU9</accession>
<evidence type="ECO:0000256" key="6">
    <source>
        <dbReference type="ARBA" id="ARBA00023034"/>
    </source>
</evidence>
<dbReference type="EC" id="2.8.2.-" evidence="9"/>
<dbReference type="Proteomes" id="UP000694941">
    <property type="component" value="Unplaced"/>
</dbReference>
<feature type="transmembrane region" description="Helical" evidence="9">
    <location>
        <begin position="12"/>
        <end position="28"/>
    </location>
</feature>